<dbReference type="HOGENOM" id="CLU_051629_0_0_10"/>
<feature type="domain" description="MacB-like periplasmic core" evidence="8">
    <location>
        <begin position="20"/>
        <end position="242"/>
    </location>
</feature>
<proteinExistence type="predicted"/>
<name>C6VWQ2_DYAFD</name>
<sequence>MLTNYIKIAWKVLLRHPFYTFITLFGITLTLTVLMVVTSFLDHLFGAHYPENKRSRSLYIASIIQTDSANTTMSSGPASFDFLTKYAKSLKSAERVAIMSNFSFSNAYVNGKRIKLNTKYTDVDFWSVTDFEFLEGKPYDETNVRNADHVAVITDALRDQYFGSDAATTVGRSIDIENIRYRVIGVVKGSPPTRIYTYSDVYFPYTSPKSNYENKGMRGRFAAIVLAEKASDREAVQAEFDQYVARIPKAEYSENNRFNVLVVKADTYFDHFLNMFVRSDKDRVMVYTIVGLVLLMIMGLPAVNLVNVNVSRILERASEIGVRKAFGAPSKALLWQFIIENVFITFIGGAFALLLTWVVIHFINSSGWIAYADLTINLPVFAISLLLCLVFGLLSGVLPAFRMSRLKIAEALKA</sequence>
<feature type="transmembrane region" description="Helical" evidence="6">
    <location>
        <begin position="284"/>
        <end position="306"/>
    </location>
</feature>
<dbReference type="EMBL" id="CP001619">
    <property type="protein sequence ID" value="ACT96802.1"/>
    <property type="molecule type" value="Genomic_DNA"/>
</dbReference>
<accession>C6VWQ2</accession>
<protein>
    <recommendedName>
        <fullName evidence="11">ABC3 transporter permease protein domain-containing protein</fullName>
    </recommendedName>
</protein>
<keyword evidence="10" id="KW-1185">Reference proteome</keyword>
<evidence type="ECO:0000313" key="9">
    <source>
        <dbReference type="EMBL" id="ACT96802.1"/>
    </source>
</evidence>
<evidence type="ECO:0008006" key="11">
    <source>
        <dbReference type="Google" id="ProtNLM"/>
    </source>
</evidence>
<dbReference type="OrthoDB" id="8740261at2"/>
<evidence type="ECO:0000256" key="4">
    <source>
        <dbReference type="ARBA" id="ARBA00022989"/>
    </source>
</evidence>
<feature type="transmembrane region" description="Helical" evidence="6">
    <location>
        <begin position="380"/>
        <end position="401"/>
    </location>
</feature>
<dbReference type="InterPro" id="IPR025857">
    <property type="entry name" value="MacB_PCD"/>
</dbReference>
<dbReference type="PANTHER" id="PTHR30572:SF18">
    <property type="entry name" value="ABC-TYPE MACROLIDE FAMILY EXPORT SYSTEM PERMEASE COMPONENT 2"/>
    <property type="match status" value="1"/>
</dbReference>
<dbReference type="PANTHER" id="PTHR30572">
    <property type="entry name" value="MEMBRANE COMPONENT OF TRANSPORTER-RELATED"/>
    <property type="match status" value="1"/>
</dbReference>
<dbReference type="RefSeq" id="WP_015815042.1">
    <property type="nucleotide sequence ID" value="NC_013037.1"/>
</dbReference>
<dbReference type="STRING" id="471854.Dfer_5612"/>
<evidence type="ECO:0000256" key="2">
    <source>
        <dbReference type="ARBA" id="ARBA00022475"/>
    </source>
</evidence>
<dbReference type="InterPro" id="IPR003838">
    <property type="entry name" value="ABC3_permease_C"/>
</dbReference>
<feature type="domain" description="ABC3 transporter permease C-terminal" evidence="7">
    <location>
        <begin position="292"/>
        <end position="407"/>
    </location>
</feature>
<dbReference type="Pfam" id="PF12704">
    <property type="entry name" value="MacB_PCD"/>
    <property type="match status" value="1"/>
</dbReference>
<dbReference type="eggNOG" id="COG0577">
    <property type="taxonomic scope" value="Bacteria"/>
</dbReference>
<evidence type="ECO:0000259" key="7">
    <source>
        <dbReference type="Pfam" id="PF02687"/>
    </source>
</evidence>
<dbReference type="Pfam" id="PF02687">
    <property type="entry name" value="FtsX"/>
    <property type="match status" value="1"/>
</dbReference>
<reference evidence="9 10" key="1">
    <citation type="journal article" date="2009" name="Stand. Genomic Sci.">
        <title>Complete genome sequence of Dyadobacter fermentans type strain (NS114).</title>
        <authorList>
            <person name="Lang E."/>
            <person name="Lapidus A."/>
            <person name="Chertkov O."/>
            <person name="Brettin T."/>
            <person name="Detter J.C."/>
            <person name="Han C."/>
            <person name="Copeland A."/>
            <person name="Glavina Del Rio T."/>
            <person name="Nolan M."/>
            <person name="Chen F."/>
            <person name="Lucas S."/>
            <person name="Tice H."/>
            <person name="Cheng J.F."/>
            <person name="Land M."/>
            <person name="Hauser L."/>
            <person name="Chang Y.J."/>
            <person name="Jeffries C.D."/>
            <person name="Kopitz M."/>
            <person name="Bruce D."/>
            <person name="Goodwin L."/>
            <person name="Pitluck S."/>
            <person name="Ovchinnikova G."/>
            <person name="Pati A."/>
            <person name="Ivanova N."/>
            <person name="Mavrommatis K."/>
            <person name="Chen A."/>
            <person name="Palaniappan K."/>
            <person name="Chain P."/>
            <person name="Bristow J."/>
            <person name="Eisen J.A."/>
            <person name="Markowitz V."/>
            <person name="Hugenholtz P."/>
            <person name="Goker M."/>
            <person name="Rohde M."/>
            <person name="Kyrpides N.C."/>
            <person name="Klenk H.P."/>
        </authorList>
    </citation>
    <scope>NUCLEOTIDE SEQUENCE [LARGE SCALE GENOMIC DNA]</scope>
    <source>
        <strain evidence="10">ATCC 700827 / DSM 18053 / CIP 107007 / KCTC 52180 / NS114</strain>
    </source>
</reference>
<evidence type="ECO:0000259" key="8">
    <source>
        <dbReference type="Pfam" id="PF12704"/>
    </source>
</evidence>
<keyword evidence="3 6" id="KW-0812">Transmembrane</keyword>
<dbReference type="KEGG" id="dfe:Dfer_5612"/>
<comment type="subcellular location">
    <subcellularLocation>
        <location evidence="1">Cell membrane</location>
        <topology evidence="1">Multi-pass membrane protein</topology>
    </subcellularLocation>
</comment>
<dbReference type="GO" id="GO:0005886">
    <property type="term" value="C:plasma membrane"/>
    <property type="evidence" value="ECO:0007669"/>
    <property type="project" value="UniProtKB-SubCell"/>
</dbReference>
<evidence type="ECO:0000256" key="6">
    <source>
        <dbReference type="SAM" id="Phobius"/>
    </source>
</evidence>
<keyword evidence="2" id="KW-1003">Cell membrane</keyword>
<feature type="transmembrane region" description="Helical" evidence="6">
    <location>
        <begin position="333"/>
        <end position="360"/>
    </location>
</feature>
<feature type="transmembrane region" description="Helical" evidence="6">
    <location>
        <begin position="21"/>
        <end position="41"/>
    </location>
</feature>
<dbReference type="Proteomes" id="UP000002011">
    <property type="component" value="Chromosome"/>
</dbReference>
<organism evidence="9 10">
    <name type="scientific">Dyadobacter fermentans (strain ATCC 700827 / DSM 18053 / CIP 107007 / KCTC 52180 / NS114)</name>
    <dbReference type="NCBI Taxonomy" id="471854"/>
    <lineage>
        <taxon>Bacteria</taxon>
        <taxon>Pseudomonadati</taxon>
        <taxon>Bacteroidota</taxon>
        <taxon>Cytophagia</taxon>
        <taxon>Cytophagales</taxon>
        <taxon>Spirosomataceae</taxon>
        <taxon>Dyadobacter</taxon>
    </lineage>
</organism>
<evidence type="ECO:0000256" key="3">
    <source>
        <dbReference type="ARBA" id="ARBA00022692"/>
    </source>
</evidence>
<keyword evidence="4 6" id="KW-1133">Transmembrane helix</keyword>
<gene>
    <name evidence="9" type="ordered locus">Dfer_5612</name>
</gene>
<dbReference type="GO" id="GO:0022857">
    <property type="term" value="F:transmembrane transporter activity"/>
    <property type="evidence" value="ECO:0007669"/>
    <property type="project" value="TreeGrafter"/>
</dbReference>
<evidence type="ECO:0000256" key="5">
    <source>
        <dbReference type="ARBA" id="ARBA00023136"/>
    </source>
</evidence>
<keyword evidence="5 6" id="KW-0472">Membrane</keyword>
<evidence type="ECO:0000256" key="1">
    <source>
        <dbReference type="ARBA" id="ARBA00004651"/>
    </source>
</evidence>
<dbReference type="InterPro" id="IPR050250">
    <property type="entry name" value="Macrolide_Exporter_MacB"/>
</dbReference>
<evidence type="ECO:0000313" key="10">
    <source>
        <dbReference type="Proteomes" id="UP000002011"/>
    </source>
</evidence>
<dbReference type="AlphaFoldDB" id="C6VWQ2"/>